<keyword evidence="1" id="KW-1133">Transmembrane helix</keyword>
<organism evidence="2 3">
    <name type="scientific">Trichocoleus desertorum GB2-A4</name>
    <dbReference type="NCBI Taxonomy" id="2933944"/>
    <lineage>
        <taxon>Bacteria</taxon>
        <taxon>Bacillati</taxon>
        <taxon>Cyanobacteriota</taxon>
        <taxon>Cyanophyceae</taxon>
        <taxon>Leptolyngbyales</taxon>
        <taxon>Trichocoleusaceae</taxon>
        <taxon>Trichocoleus</taxon>
    </lineage>
</organism>
<dbReference type="EMBL" id="JAMPKM010000012">
    <property type="protein sequence ID" value="MEP0819054.1"/>
    <property type="molecule type" value="Genomic_DNA"/>
</dbReference>
<feature type="transmembrane region" description="Helical" evidence="1">
    <location>
        <begin position="116"/>
        <end position="136"/>
    </location>
</feature>
<protein>
    <submittedName>
        <fullName evidence="2">ABC-2 family transporter protein</fullName>
    </submittedName>
</protein>
<gene>
    <name evidence="2" type="ORF">NC998_18300</name>
</gene>
<comment type="caution">
    <text evidence="2">The sequence shown here is derived from an EMBL/GenBank/DDBJ whole genome shotgun (WGS) entry which is preliminary data.</text>
</comment>
<dbReference type="InterPro" id="IPR010390">
    <property type="entry name" value="ABC-2_transporter-like"/>
</dbReference>
<dbReference type="PANTHER" id="PTHR36832">
    <property type="entry name" value="SLR1174 PROTEIN-RELATED"/>
    <property type="match status" value="1"/>
</dbReference>
<reference evidence="2 3" key="1">
    <citation type="submission" date="2022-04" db="EMBL/GenBank/DDBJ databases">
        <title>Positive selection, recombination, and allopatry shape intraspecific diversity of widespread and dominant cyanobacteria.</title>
        <authorList>
            <person name="Wei J."/>
            <person name="Shu W."/>
            <person name="Hu C."/>
        </authorList>
    </citation>
    <scope>NUCLEOTIDE SEQUENCE [LARGE SCALE GENOMIC DNA]</scope>
    <source>
        <strain evidence="2 3">GB2-A4</strain>
    </source>
</reference>
<dbReference type="Proteomes" id="UP001464891">
    <property type="component" value="Unassembled WGS sequence"/>
</dbReference>
<feature type="transmembrane region" description="Helical" evidence="1">
    <location>
        <begin position="181"/>
        <end position="201"/>
    </location>
</feature>
<evidence type="ECO:0000313" key="2">
    <source>
        <dbReference type="EMBL" id="MEP0819054.1"/>
    </source>
</evidence>
<evidence type="ECO:0000313" key="3">
    <source>
        <dbReference type="Proteomes" id="UP001464891"/>
    </source>
</evidence>
<feature type="transmembrane region" description="Helical" evidence="1">
    <location>
        <begin position="26"/>
        <end position="47"/>
    </location>
</feature>
<evidence type="ECO:0000256" key="1">
    <source>
        <dbReference type="SAM" id="Phobius"/>
    </source>
</evidence>
<sequence length="262" mass="29986">MRRAWKITQALLSVYYAYMLEYRAELLLWALSGSLPLILMGVWIQAAQGGQLSLSPIDFVRYFLAVFIVRQITVVWVIWEFEKEVVEGKLSPRLLQPLDPVWHHVTAHVSERLARLPFVGGLIILFFLLYPQAAWIPPVSNILLFSLATAIAFALRFLIQHTFALFAFWIERASAIEQFWFLLYLFLSGLVAPLEMFPPAVRNVVLWTPFPYMVHFPASLLVGLPVNFGQGCLVMAGWGLLFLGLNRWLWRQGLKQYSGMGA</sequence>
<keyword evidence="1" id="KW-0812">Transmembrane</keyword>
<accession>A0ABV0JB90</accession>
<feature type="transmembrane region" description="Helical" evidence="1">
    <location>
        <begin position="221"/>
        <end position="245"/>
    </location>
</feature>
<feature type="transmembrane region" description="Helical" evidence="1">
    <location>
        <begin position="142"/>
        <end position="169"/>
    </location>
</feature>
<feature type="transmembrane region" description="Helical" evidence="1">
    <location>
        <begin position="59"/>
        <end position="79"/>
    </location>
</feature>
<dbReference type="Pfam" id="PF06182">
    <property type="entry name" value="ABC2_membrane_6"/>
    <property type="match status" value="1"/>
</dbReference>
<name>A0ABV0JB90_9CYAN</name>
<dbReference type="RefSeq" id="WP_190432120.1">
    <property type="nucleotide sequence ID" value="NZ_JAMPKM010000012.1"/>
</dbReference>
<keyword evidence="1" id="KW-0472">Membrane</keyword>
<keyword evidence="3" id="KW-1185">Reference proteome</keyword>
<proteinExistence type="predicted"/>
<dbReference type="PANTHER" id="PTHR36832:SF1">
    <property type="entry name" value="SLR1174 PROTEIN"/>
    <property type="match status" value="1"/>
</dbReference>